<evidence type="ECO:0000256" key="1">
    <source>
        <dbReference type="SAM" id="SignalP"/>
    </source>
</evidence>
<proteinExistence type="predicted"/>
<evidence type="ECO:0000259" key="2">
    <source>
        <dbReference type="Pfam" id="PF13843"/>
    </source>
</evidence>
<feature type="chain" id="PRO_5006882555" evidence="1">
    <location>
        <begin position="18"/>
        <end position="329"/>
    </location>
</feature>
<name>A0A0V1MHM3_9BILA</name>
<organism evidence="3 4">
    <name type="scientific">Trichinella papuae</name>
    <dbReference type="NCBI Taxonomy" id="268474"/>
    <lineage>
        <taxon>Eukaryota</taxon>
        <taxon>Metazoa</taxon>
        <taxon>Ecdysozoa</taxon>
        <taxon>Nematoda</taxon>
        <taxon>Enoplea</taxon>
        <taxon>Dorylaimia</taxon>
        <taxon>Trichinellida</taxon>
        <taxon>Trichinellidae</taxon>
        <taxon>Trichinella</taxon>
    </lineage>
</organism>
<comment type="caution">
    <text evidence="3">The sequence shown here is derived from an EMBL/GenBank/DDBJ whole genome shotgun (WGS) entry which is preliminary data.</text>
</comment>
<dbReference type="EMBL" id="JYDO01000099">
    <property type="protein sequence ID" value="KRZ71271.1"/>
    <property type="molecule type" value="Genomic_DNA"/>
</dbReference>
<dbReference type="AlphaFoldDB" id="A0A0V1MHM3"/>
<protein>
    <submittedName>
        <fullName evidence="3">PiggyBac transposable element-derived protein 4</fullName>
    </submittedName>
</protein>
<reference evidence="3 4" key="1">
    <citation type="submission" date="2015-01" db="EMBL/GenBank/DDBJ databases">
        <title>Evolution of Trichinella species and genotypes.</title>
        <authorList>
            <person name="Korhonen P.K."/>
            <person name="Edoardo P."/>
            <person name="Giuseppe L.R."/>
            <person name="Gasser R.B."/>
        </authorList>
    </citation>
    <scope>NUCLEOTIDE SEQUENCE [LARGE SCALE GENOMIC DNA]</scope>
    <source>
        <strain evidence="3">ISS1980</strain>
    </source>
</reference>
<dbReference type="STRING" id="268474.A0A0V1MHM3"/>
<dbReference type="PANTHER" id="PTHR46599">
    <property type="entry name" value="PIGGYBAC TRANSPOSABLE ELEMENT-DERIVED PROTEIN 4"/>
    <property type="match status" value="1"/>
</dbReference>
<keyword evidence="4" id="KW-1185">Reference proteome</keyword>
<feature type="domain" description="PiggyBac transposable element-derived protein" evidence="2">
    <location>
        <begin position="97"/>
        <end position="329"/>
    </location>
</feature>
<evidence type="ECO:0000313" key="3">
    <source>
        <dbReference type="EMBL" id="KRZ71271.1"/>
    </source>
</evidence>
<dbReference type="InterPro" id="IPR029526">
    <property type="entry name" value="PGBD"/>
</dbReference>
<dbReference type="Pfam" id="PF13843">
    <property type="entry name" value="DDE_Tnp_1_7"/>
    <property type="match status" value="1"/>
</dbReference>
<feature type="non-terminal residue" evidence="3">
    <location>
        <position position="1"/>
    </location>
</feature>
<evidence type="ECO:0000313" key="4">
    <source>
        <dbReference type="Proteomes" id="UP000054843"/>
    </source>
</evidence>
<feature type="signal peptide" evidence="1">
    <location>
        <begin position="1"/>
        <end position="17"/>
    </location>
</feature>
<keyword evidence="1" id="KW-0732">Signal</keyword>
<dbReference type="OrthoDB" id="5876240at2759"/>
<sequence length="329" mass="37632">LLALLIIVLICLKLSLFEMSRRRELAKSELEETADTPVSHLRGGHVRATRSNLACVPELKRSVGYRGTISTNFEETSVILTSDYTPNCSGDCHALLPLDVFSCKFSSDLIDVIVRNTNRKAVLMQADHRRNYGIFHALTSCWSVLGKKGNYHRAVEYRKTGISTTATMARNRFTEIWRYLRFDHTLTREERKKTGKAAAVREVFEIFPHVPHGEVYVDEHLMSFRGHCPCRIGMKSKPDRYGVNMWMLCDVRTGYIWCVQIYTSKIGQKPEREQGKRVVLDLASDLSPGYGITTDDFFTSLDLRMPMLPTKNTLLGTIRPRRKKVPKEL</sequence>
<dbReference type="Proteomes" id="UP000054843">
    <property type="component" value="Unassembled WGS sequence"/>
</dbReference>
<dbReference type="PANTHER" id="PTHR46599:SF6">
    <property type="entry name" value="DUAL SPECIFICITY PHOSPHATASE 26"/>
    <property type="match status" value="1"/>
</dbReference>
<accession>A0A0V1MHM3</accession>
<gene>
    <name evidence="3" type="primary">PGBD4</name>
    <name evidence="3" type="ORF">T10_12831</name>
</gene>